<organism evidence="2 3">
    <name type="scientific">Wenjunlia tyrosinilytica</name>
    <dbReference type="NCBI Taxonomy" id="1544741"/>
    <lineage>
        <taxon>Bacteria</taxon>
        <taxon>Bacillati</taxon>
        <taxon>Actinomycetota</taxon>
        <taxon>Actinomycetes</taxon>
        <taxon>Kitasatosporales</taxon>
        <taxon>Streptomycetaceae</taxon>
        <taxon>Wenjunlia</taxon>
    </lineage>
</organism>
<dbReference type="Pfam" id="PF11301">
    <property type="entry name" value="DUF3103"/>
    <property type="match status" value="1"/>
</dbReference>
<comment type="caution">
    <text evidence="2">The sequence shown here is derived from an EMBL/GenBank/DDBJ whole genome shotgun (WGS) entry which is preliminary data.</text>
</comment>
<evidence type="ECO:0000256" key="1">
    <source>
        <dbReference type="SAM" id="SignalP"/>
    </source>
</evidence>
<evidence type="ECO:0008006" key="4">
    <source>
        <dbReference type="Google" id="ProtNLM"/>
    </source>
</evidence>
<dbReference type="PROSITE" id="PS51318">
    <property type="entry name" value="TAT"/>
    <property type="match status" value="1"/>
</dbReference>
<evidence type="ECO:0000313" key="2">
    <source>
        <dbReference type="EMBL" id="GGO98506.1"/>
    </source>
</evidence>
<reference evidence="2" key="1">
    <citation type="journal article" date="2014" name="Int. J. Syst. Evol. Microbiol.">
        <title>Complete genome sequence of Corynebacterium casei LMG S-19264T (=DSM 44701T), isolated from a smear-ripened cheese.</title>
        <authorList>
            <consortium name="US DOE Joint Genome Institute (JGI-PGF)"/>
            <person name="Walter F."/>
            <person name="Albersmeier A."/>
            <person name="Kalinowski J."/>
            <person name="Ruckert C."/>
        </authorList>
    </citation>
    <scope>NUCLEOTIDE SEQUENCE</scope>
    <source>
        <strain evidence="2">CGMCC 4.7201</strain>
    </source>
</reference>
<evidence type="ECO:0000313" key="3">
    <source>
        <dbReference type="Proteomes" id="UP000641932"/>
    </source>
</evidence>
<sequence>MSRENVRRNAFAGVMLSAAAVAAVQGAITPAAHAAPAPAPSPHHATHPRTSAVTRIEDRTARAVAASLADPAWRSEVRTAALASRQVDLRALAAHAPAGAGAHLKSAVTKADRAVTAAKGLGRNTGSLLRVRLGADSMRKDLTAGAVPLVAVAPADDHARTATAYDSRGRAHLLDLTRVPESPVYLVDIDVDKALTAGLDVLRQEFAERGLSAPRPAPARTAAAGMWTTRINAVELSDDEEPWFKGDAEIYSLVSGFGWDGKVRVDPVDMPYLDNDGHVYYPNQILVNWSNYKYNLADAVMMEEDGSTNYRDLAKAIATALLTIADQGAYIPLVNAVLDAIPNDWWTDDPDYVDSWYTLARNDSGRRNGARGNGWMTVEPYYVQGF</sequence>
<dbReference type="InterPro" id="IPR006311">
    <property type="entry name" value="TAT_signal"/>
</dbReference>
<dbReference type="EMBL" id="BMMS01000038">
    <property type="protein sequence ID" value="GGO98506.1"/>
    <property type="molecule type" value="Genomic_DNA"/>
</dbReference>
<keyword evidence="3" id="KW-1185">Reference proteome</keyword>
<keyword evidence="1" id="KW-0732">Signal</keyword>
<accession>A0A917ZWW7</accession>
<reference evidence="2" key="2">
    <citation type="submission" date="2020-09" db="EMBL/GenBank/DDBJ databases">
        <authorList>
            <person name="Sun Q."/>
            <person name="Zhou Y."/>
        </authorList>
    </citation>
    <scope>NUCLEOTIDE SEQUENCE</scope>
    <source>
        <strain evidence="2">CGMCC 4.7201</strain>
    </source>
</reference>
<feature type="signal peptide" evidence="1">
    <location>
        <begin position="1"/>
        <end position="34"/>
    </location>
</feature>
<gene>
    <name evidence="2" type="ORF">GCM10012280_62810</name>
</gene>
<name>A0A917ZWW7_9ACTN</name>
<dbReference type="AlphaFoldDB" id="A0A917ZWW7"/>
<feature type="chain" id="PRO_5037172022" description="DUF3103 family protein" evidence="1">
    <location>
        <begin position="35"/>
        <end position="386"/>
    </location>
</feature>
<protein>
    <recommendedName>
        <fullName evidence="4">DUF3103 family protein</fullName>
    </recommendedName>
</protein>
<dbReference type="RefSeq" id="WP_229698904.1">
    <property type="nucleotide sequence ID" value="NZ_BMMS01000038.1"/>
</dbReference>
<dbReference type="Proteomes" id="UP000641932">
    <property type="component" value="Unassembled WGS sequence"/>
</dbReference>
<dbReference type="InterPro" id="IPR021452">
    <property type="entry name" value="DUF3103"/>
</dbReference>
<proteinExistence type="predicted"/>